<dbReference type="PANTHER" id="PTHR30032:SF4">
    <property type="entry name" value="AMIDASE ENHANCER"/>
    <property type="match status" value="1"/>
</dbReference>
<dbReference type="InterPro" id="IPR013486">
    <property type="entry name" value="SpoIID/LytB"/>
</dbReference>
<reference evidence="3 4" key="1">
    <citation type="submission" date="2017-06" db="EMBL/GenBank/DDBJ databases">
        <title>Genome sequencing of cyanobaciteial culture collection at National Institute for Environmental Studies (NIES).</title>
        <authorList>
            <person name="Hirose Y."/>
            <person name="Shimura Y."/>
            <person name="Fujisawa T."/>
            <person name="Nakamura Y."/>
            <person name="Kawachi M."/>
        </authorList>
    </citation>
    <scope>NUCLEOTIDE SEQUENCE [LARGE SCALE GENOMIC DNA]</scope>
    <source>
        <strain evidence="3 4">NIES-2135</strain>
    </source>
</reference>
<dbReference type="Pfam" id="PF08486">
    <property type="entry name" value="SpoIID"/>
    <property type="match status" value="1"/>
</dbReference>
<feature type="signal peptide" evidence="1">
    <location>
        <begin position="1"/>
        <end position="30"/>
    </location>
</feature>
<proteinExistence type="predicted"/>
<sequence length="539" mass="60787">MALTFISLKPLTRIALGLTCLIGFATPAAAQQDVGIQVGIVQRFGDRAKDTLTLKANPGDRLTVRFDTNGKPETLTAQELKLEIATQSLSEPVTDERVVFSTHRSFESAEDQAQEWRKQGIEVEIAQPERWQVWAKREVYNTPLLRRLLLQSLQAKGIQTARIESRTMKEVPRPTWVINGFRYTRDVLDISSGSNVIQVDREKDDNPNRPYGGALRIQPNAYGNYTLVNFVGIETYLRGVVPHEIGTWAPQPVLEAQAVLARTYALRNIRRFAIDNYQLCATTQCQVYRGLDGAAASTDKAISATRGLVLTYQNELVDAVYSSTSGGVTSGFNDIWHGWDRPYLRTVVDSVKPMWDIQNRTLADERNFREFLKQKKGFNEDGTDMFRWRYEVPMAQLNQELREYLTAIRHPLINFKTIQNIKVLARSNGGRILKSAIITDAGTIELEKDDIQTVFEAPASTLFHVDAWMDKNRVKGFIFTGGGFGHGVGMSQVGSYNLGRLGWSSDRILSFYFPGTQLQPINNSITIWRDHSTEQTSAR</sequence>
<dbReference type="NCBIfam" id="TIGR02669">
    <property type="entry name" value="SpoIID_LytB"/>
    <property type="match status" value="1"/>
</dbReference>
<feature type="domain" description="Sporulation stage II protein D amidase enhancer LytB N-terminal" evidence="2">
    <location>
        <begin position="223"/>
        <end position="312"/>
    </location>
</feature>
<dbReference type="PANTHER" id="PTHR30032">
    <property type="entry name" value="N-ACETYLMURAMOYL-L-ALANINE AMIDASE-RELATED"/>
    <property type="match status" value="1"/>
</dbReference>
<gene>
    <name evidence="3" type="ORF">NIES2135_23180</name>
</gene>
<feature type="chain" id="PRO_5011116348" evidence="1">
    <location>
        <begin position="31"/>
        <end position="539"/>
    </location>
</feature>
<dbReference type="GO" id="GO:0030435">
    <property type="term" value="P:sporulation resulting in formation of a cellular spore"/>
    <property type="evidence" value="ECO:0007669"/>
    <property type="project" value="InterPro"/>
</dbReference>
<dbReference type="InterPro" id="IPR051922">
    <property type="entry name" value="Bact_Sporulation_Assoc"/>
</dbReference>
<dbReference type="AlphaFoldDB" id="A0A1Z4JFE5"/>
<dbReference type="GO" id="GO:0030288">
    <property type="term" value="C:outer membrane-bounded periplasmic space"/>
    <property type="evidence" value="ECO:0007669"/>
    <property type="project" value="TreeGrafter"/>
</dbReference>
<keyword evidence="4" id="KW-1185">Reference proteome</keyword>
<protein>
    <submittedName>
        <fullName evidence="3">Amidase enhancer</fullName>
    </submittedName>
</protein>
<evidence type="ECO:0000256" key="1">
    <source>
        <dbReference type="SAM" id="SignalP"/>
    </source>
</evidence>
<dbReference type="EMBL" id="AP018203">
    <property type="protein sequence ID" value="BAY55494.1"/>
    <property type="molecule type" value="Genomic_DNA"/>
</dbReference>
<organism evidence="3 4">
    <name type="scientific">Leptolyngbya boryana NIES-2135</name>
    <dbReference type="NCBI Taxonomy" id="1973484"/>
    <lineage>
        <taxon>Bacteria</taxon>
        <taxon>Bacillati</taxon>
        <taxon>Cyanobacteriota</taxon>
        <taxon>Cyanophyceae</taxon>
        <taxon>Leptolyngbyales</taxon>
        <taxon>Leptolyngbyaceae</taxon>
        <taxon>Leptolyngbya group</taxon>
        <taxon>Leptolyngbya</taxon>
    </lineage>
</organism>
<dbReference type="Proteomes" id="UP000217895">
    <property type="component" value="Chromosome"/>
</dbReference>
<evidence type="ECO:0000313" key="3">
    <source>
        <dbReference type="EMBL" id="BAY55494.1"/>
    </source>
</evidence>
<evidence type="ECO:0000313" key="4">
    <source>
        <dbReference type="Proteomes" id="UP000217895"/>
    </source>
</evidence>
<name>A0A1Z4JFE5_LEPBY</name>
<keyword evidence="1" id="KW-0732">Signal</keyword>
<dbReference type="InterPro" id="IPR013693">
    <property type="entry name" value="SpoIID/LytB_N"/>
</dbReference>
<evidence type="ECO:0000259" key="2">
    <source>
        <dbReference type="Pfam" id="PF08486"/>
    </source>
</evidence>
<accession>A0A1Z4JFE5</accession>